<sequence>MLFRLARRFSITSTKFFLFLTGASAIFIYLVSPLRDPAYQPMGANGGSRLWWLEGVPEDLWTLAAFILAGLLAINFTLKLWQWYKSLPWIAHRRRSIPRKTGQLRDFLFGIMHFVIGIWMWLLLFYGFFSFLLDQWLID</sequence>
<gene>
    <name evidence="2" type="ORF">KME25_28665</name>
</gene>
<accession>A0A951PT45</accession>
<evidence type="ECO:0000313" key="3">
    <source>
        <dbReference type="Proteomes" id="UP000753908"/>
    </source>
</evidence>
<evidence type="ECO:0000256" key="1">
    <source>
        <dbReference type="SAM" id="Phobius"/>
    </source>
</evidence>
<dbReference type="EMBL" id="JAHHIF010000060">
    <property type="protein sequence ID" value="MBW4548379.1"/>
    <property type="molecule type" value="Genomic_DNA"/>
</dbReference>
<dbReference type="AlphaFoldDB" id="A0A951PT45"/>
<reference evidence="2" key="1">
    <citation type="submission" date="2021-05" db="EMBL/GenBank/DDBJ databases">
        <authorList>
            <person name="Pietrasiak N."/>
            <person name="Ward R."/>
            <person name="Stajich J.E."/>
            <person name="Kurbessoian T."/>
        </authorList>
    </citation>
    <scope>NUCLEOTIDE SEQUENCE</scope>
    <source>
        <strain evidence="2">CPER-KK1</strain>
    </source>
</reference>
<proteinExistence type="predicted"/>
<comment type="caution">
    <text evidence="2">The sequence shown here is derived from an EMBL/GenBank/DDBJ whole genome shotgun (WGS) entry which is preliminary data.</text>
</comment>
<keyword evidence="1" id="KW-1133">Transmembrane helix</keyword>
<reference evidence="2" key="2">
    <citation type="journal article" date="2022" name="Microbiol. Resour. Announc.">
        <title>Metagenome Sequencing to Explore Phylogenomics of Terrestrial Cyanobacteria.</title>
        <authorList>
            <person name="Ward R.D."/>
            <person name="Stajich J.E."/>
            <person name="Johansen J.R."/>
            <person name="Huntemann M."/>
            <person name="Clum A."/>
            <person name="Foster B."/>
            <person name="Foster B."/>
            <person name="Roux S."/>
            <person name="Palaniappan K."/>
            <person name="Varghese N."/>
            <person name="Mukherjee S."/>
            <person name="Reddy T.B.K."/>
            <person name="Daum C."/>
            <person name="Copeland A."/>
            <person name="Chen I.A."/>
            <person name="Ivanova N.N."/>
            <person name="Kyrpides N.C."/>
            <person name="Shapiro N."/>
            <person name="Eloe-Fadrosh E.A."/>
            <person name="Pietrasiak N."/>
        </authorList>
    </citation>
    <scope>NUCLEOTIDE SEQUENCE</scope>
    <source>
        <strain evidence="2">CPER-KK1</strain>
    </source>
</reference>
<feature type="transmembrane region" description="Helical" evidence="1">
    <location>
        <begin position="60"/>
        <end position="84"/>
    </location>
</feature>
<organism evidence="2 3">
    <name type="scientific">Symplocastrum torsivum CPER-KK1</name>
    <dbReference type="NCBI Taxonomy" id="450513"/>
    <lineage>
        <taxon>Bacteria</taxon>
        <taxon>Bacillati</taxon>
        <taxon>Cyanobacteriota</taxon>
        <taxon>Cyanophyceae</taxon>
        <taxon>Oscillatoriophycideae</taxon>
        <taxon>Oscillatoriales</taxon>
        <taxon>Microcoleaceae</taxon>
        <taxon>Symplocastrum</taxon>
    </lineage>
</organism>
<keyword evidence="1" id="KW-0812">Transmembrane</keyword>
<feature type="transmembrane region" description="Helical" evidence="1">
    <location>
        <begin position="12"/>
        <end position="32"/>
    </location>
</feature>
<feature type="transmembrane region" description="Helical" evidence="1">
    <location>
        <begin position="104"/>
        <end position="129"/>
    </location>
</feature>
<name>A0A951PT45_9CYAN</name>
<protein>
    <submittedName>
        <fullName evidence="2">Uncharacterized protein</fullName>
    </submittedName>
</protein>
<dbReference type="Proteomes" id="UP000753908">
    <property type="component" value="Unassembled WGS sequence"/>
</dbReference>
<keyword evidence="1" id="KW-0472">Membrane</keyword>
<evidence type="ECO:0000313" key="2">
    <source>
        <dbReference type="EMBL" id="MBW4548379.1"/>
    </source>
</evidence>